<protein>
    <recommendedName>
        <fullName evidence="5">Transmembrane protein</fullName>
    </recommendedName>
</protein>
<evidence type="ECO:0000313" key="3">
    <source>
        <dbReference type="EMBL" id="CAI8012051.1"/>
    </source>
</evidence>
<proteinExistence type="predicted"/>
<accession>A0AA35RKP2</accession>
<keyword evidence="2" id="KW-0812">Transmembrane</keyword>
<keyword evidence="2" id="KW-1133">Transmembrane helix</keyword>
<sequence>MTWYRLVSIIFGFWWLVFLPEDLLIVYLVFVFVGFYIHVFVFCVPLGIMNYGRSGGVSFGTADAPQGPKFWLEPGYRAKLHFVRDRESCRGQGVRGGQPTTGRAHRELC</sequence>
<feature type="region of interest" description="Disordered" evidence="1">
    <location>
        <begin position="90"/>
        <end position="109"/>
    </location>
</feature>
<dbReference type="AlphaFoldDB" id="A0AA35RKP2"/>
<gene>
    <name evidence="3" type="ORF">GBAR_LOCUS7747</name>
</gene>
<comment type="caution">
    <text evidence="3">The sequence shown here is derived from an EMBL/GenBank/DDBJ whole genome shotgun (WGS) entry which is preliminary data.</text>
</comment>
<dbReference type="EMBL" id="CASHTH010001150">
    <property type="protein sequence ID" value="CAI8012051.1"/>
    <property type="molecule type" value="Genomic_DNA"/>
</dbReference>
<evidence type="ECO:0000313" key="4">
    <source>
        <dbReference type="Proteomes" id="UP001174909"/>
    </source>
</evidence>
<evidence type="ECO:0008006" key="5">
    <source>
        <dbReference type="Google" id="ProtNLM"/>
    </source>
</evidence>
<evidence type="ECO:0000256" key="1">
    <source>
        <dbReference type="SAM" id="MobiDB-lite"/>
    </source>
</evidence>
<evidence type="ECO:0000256" key="2">
    <source>
        <dbReference type="SAM" id="Phobius"/>
    </source>
</evidence>
<reference evidence="3" key="1">
    <citation type="submission" date="2023-03" db="EMBL/GenBank/DDBJ databases">
        <authorList>
            <person name="Steffen K."/>
            <person name="Cardenas P."/>
        </authorList>
    </citation>
    <scope>NUCLEOTIDE SEQUENCE</scope>
</reference>
<organism evidence="3 4">
    <name type="scientific">Geodia barretti</name>
    <name type="common">Barrett's horny sponge</name>
    <dbReference type="NCBI Taxonomy" id="519541"/>
    <lineage>
        <taxon>Eukaryota</taxon>
        <taxon>Metazoa</taxon>
        <taxon>Porifera</taxon>
        <taxon>Demospongiae</taxon>
        <taxon>Heteroscleromorpha</taxon>
        <taxon>Tetractinellida</taxon>
        <taxon>Astrophorina</taxon>
        <taxon>Geodiidae</taxon>
        <taxon>Geodia</taxon>
    </lineage>
</organism>
<keyword evidence="2" id="KW-0472">Membrane</keyword>
<dbReference type="Proteomes" id="UP001174909">
    <property type="component" value="Unassembled WGS sequence"/>
</dbReference>
<name>A0AA35RKP2_GEOBA</name>
<keyword evidence="4" id="KW-1185">Reference proteome</keyword>
<feature type="transmembrane region" description="Helical" evidence="2">
    <location>
        <begin position="24"/>
        <end position="48"/>
    </location>
</feature>